<keyword evidence="4 11" id="KW-0067">ATP-binding</keyword>
<evidence type="ECO:0000256" key="3">
    <source>
        <dbReference type="ARBA" id="ARBA00022741"/>
    </source>
</evidence>
<dbReference type="PROSITE" id="PS00211">
    <property type="entry name" value="ABC_TRANSPORTER_1"/>
    <property type="match status" value="1"/>
</dbReference>
<keyword evidence="2 8" id="KW-0812">Transmembrane</keyword>
<dbReference type="InterPro" id="IPR039421">
    <property type="entry name" value="Type_1_exporter"/>
</dbReference>
<name>A0ABQ7FA95_9ACTN</name>
<gene>
    <name evidence="11" type="ORF">GCU69_30055</name>
</gene>
<dbReference type="GO" id="GO:0005524">
    <property type="term" value="F:ATP binding"/>
    <property type="evidence" value="ECO:0007669"/>
    <property type="project" value="UniProtKB-KW"/>
</dbReference>
<dbReference type="InterPro" id="IPR036640">
    <property type="entry name" value="ABC1_TM_sf"/>
</dbReference>
<protein>
    <submittedName>
        <fullName evidence="11">ABC transporter ATP-binding protein</fullName>
    </submittedName>
</protein>
<dbReference type="EMBL" id="WHPN01000418">
    <property type="protein sequence ID" value="KAF4405490.1"/>
    <property type="molecule type" value="Genomic_DNA"/>
</dbReference>
<evidence type="ECO:0000313" key="12">
    <source>
        <dbReference type="Proteomes" id="UP000621266"/>
    </source>
</evidence>
<reference evidence="11 12" key="1">
    <citation type="submission" date="2019-10" db="EMBL/GenBank/DDBJ databases">
        <title>Streptomyces tenebrisbrunneis sp.nov., an endogenous actinomycete isolated from of Lycium ruthenicum.</title>
        <authorList>
            <person name="Ma L."/>
        </authorList>
    </citation>
    <scope>NUCLEOTIDE SEQUENCE [LARGE SCALE GENOMIC DNA]</scope>
    <source>
        <strain evidence="11 12">TRM 66187</strain>
    </source>
</reference>
<dbReference type="PROSITE" id="PS50929">
    <property type="entry name" value="ABC_TM1F"/>
    <property type="match status" value="1"/>
</dbReference>
<feature type="domain" description="ABC transmembrane type-1" evidence="10">
    <location>
        <begin position="21"/>
        <end position="298"/>
    </location>
</feature>
<evidence type="ECO:0000256" key="6">
    <source>
        <dbReference type="ARBA" id="ARBA00023136"/>
    </source>
</evidence>
<evidence type="ECO:0000259" key="10">
    <source>
        <dbReference type="PROSITE" id="PS50929"/>
    </source>
</evidence>
<dbReference type="PANTHER" id="PTHR43394:SF1">
    <property type="entry name" value="ATP-BINDING CASSETTE SUB-FAMILY B MEMBER 10, MITOCHONDRIAL"/>
    <property type="match status" value="1"/>
</dbReference>
<organism evidence="11 12">
    <name type="scientific">Streptomyces lycii</name>
    <dbReference type="NCBI Taxonomy" id="2654337"/>
    <lineage>
        <taxon>Bacteria</taxon>
        <taxon>Bacillati</taxon>
        <taxon>Actinomycetota</taxon>
        <taxon>Actinomycetes</taxon>
        <taxon>Kitasatosporales</taxon>
        <taxon>Streptomycetaceae</taxon>
        <taxon>Streptomyces</taxon>
    </lineage>
</organism>
<evidence type="ECO:0000259" key="9">
    <source>
        <dbReference type="PROSITE" id="PS50893"/>
    </source>
</evidence>
<dbReference type="Gene3D" id="1.20.1560.10">
    <property type="entry name" value="ABC transporter type 1, transmembrane domain"/>
    <property type="match status" value="1"/>
</dbReference>
<keyword evidence="12" id="KW-1185">Reference proteome</keyword>
<dbReference type="Pfam" id="PF00664">
    <property type="entry name" value="ABC_membrane"/>
    <property type="match status" value="1"/>
</dbReference>
<dbReference type="Pfam" id="PF00005">
    <property type="entry name" value="ABC_tran"/>
    <property type="match status" value="1"/>
</dbReference>
<dbReference type="InterPro" id="IPR003439">
    <property type="entry name" value="ABC_transporter-like_ATP-bd"/>
</dbReference>
<feature type="transmembrane region" description="Helical" evidence="8">
    <location>
        <begin position="131"/>
        <end position="151"/>
    </location>
</feature>
<dbReference type="SUPFAM" id="SSF90123">
    <property type="entry name" value="ABC transporter transmembrane region"/>
    <property type="match status" value="1"/>
</dbReference>
<comment type="caution">
    <text evidence="11">The sequence shown here is derived from an EMBL/GenBank/DDBJ whole genome shotgun (WGS) entry which is preliminary data.</text>
</comment>
<dbReference type="PROSITE" id="PS50893">
    <property type="entry name" value="ABC_TRANSPORTER_2"/>
    <property type="match status" value="1"/>
</dbReference>
<feature type="transmembrane region" description="Helical" evidence="8">
    <location>
        <begin position="56"/>
        <end position="74"/>
    </location>
</feature>
<dbReference type="InterPro" id="IPR003593">
    <property type="entry name" value="AAA+_ATPase"/>
</dbReference>
<dbReference type="InterPro" id="IPR017871">
    <property type="entry name" value="ABC_transporter-like_CS"/>
</dbReference>
<keyword evidence="6 8" id="KW-0472">Membrane</keyword>
<evidence type="ECO:0000256" key="5">
    <source>
        <dbReference type="ARBA" id="ARBA00022989"/>
    </source>
</evidence>
<dbReference type="InterPro" id="IPR027417">
    <property type="entry name" value="P-loop_NTPase"/>
</dbReference>
<feature type="transmembrane region" description="Helical" evidence="8">
    <location>
        <begin position="21"/>
        <end position="44"/>
    </location>
</feature>
<dbReference type="RefSeq" id="WP_156207747.1">
    <property type="nucleotide sequence ID" value="NZ_WHPN01000418.1"/>
</dbReference>
<dbReference type="Gene3D" id="3.40.50.300">
    <property type="entry name" value="P-loop containing nucleotide triphosphate hydrolases"/>
    <property type="match status" value="1"/>
</dbReference>
<dbReference type="Proteomes" id="UP000621266">
    <property type="component" value="Unassembled WGS sequence"/>
</dbReference>
<evidence type="ECO:0000256" key="2">
    <source>
        <dbReference type="ARBA" id="ARBA00022692"/>
    </source>
</evidence>
<keyword evidence="3" id="KW-0547">Nucleotide-binding</keyword>
<evidence type="ECO:0000313" key="11">
    <source>
        <dbReference type="EMBL" id="KAF4405490.1"/>
    </source>
</evidence>
<evidence type="ECO:0000256" key="1">
    <source>
        <dbReference type="ARBA" id="ARBA00004651"/>
    </source>
</evidence>
<accession>A0ABQ7FA95</accession>
<feature type="region of interest" description="Disordered" evidence="7">
    <location>
        <begin position="562"/>
        <end position="584"/>
    </location>
</feature>
<dbReference type="InterPro" id="IPR011527">
    <property type="entry name" value="ABC1_TM_dom"/>
</dbReference>
<dbReference type="SUPFAM" id="SSF52540">
    <property type="entry name" value="P-loop containing nucleoside triphosphate hydrolases"/>
    <property type="match status" value="1"/>
</dbReference>
<feature type="domain" description="ABC transporter" evidence="9">
    <location>
        <begin position="333"/>
        <end position="564"/>
    </location>
</feature>
<dbReference type="CDD" id="cd07346">
    <property type="entry name" value="ABC_6TM_exporters"/>
    <property type="match status" value="1"/>
</dbReference>
<evidence type="ECO:0000256" key="8">
    <source>
        <dbReference type="SAM" id="Phobius"/>
    </source>
</evidence>
<comment type="subcellular location">
    <subcellularLocation>
        <location evidence="1">Cell membrane</location>
        <topology evidence="1">Multi-pass membrane protein</topology>
    </subcellularLocation>
</comment>
<dbReference type="PANTHER" id="PTHR43394">
    <property type="entry name" value="ATP-DEPENDENT PERMEASE MDL1, MITOCHONDRIAL"/>
    <property type="match status" value="1"/>
</dbReference>
<sequence length="584" mass="60642">MQQRDRLLWQVARSTGGWTSLFLAAALLDAVASLALPMALAAAIDAALGGESTGPALVWLVTLLAVSTLAQVAAELVEATTAARATGRLRHRTLGHLFALDLGGQRRFAEGDLLNRLLQGTAETAKVGPSLAGAVVALLTSVAGIVALLLIDPVAGAVFLLGAPVVWRLARGFLGSSTELTERYQTAYSGLASRFVDAMSGVRTIRAGGTAGREARRVLAPLRELRHYGEALWNTQRDVGWRLAVLVAALQVGVLATAGHGVIAGRVSPGELIALNTYLGYAFGVFRQVGTLAHLGRARGSAAGVSEVLNTPAPAGADGTAAGPPLPAGTGAVSLRGVRVAEGDRALLDGVDLDIPAGATVAVVGGSGGGKSTLAAVVGGLWRPDAGVVSIDGMPLWQADQRSVRDAVAHAFERPVLLGETVADAVVYGDRPVAPEALRGALRDSRAESFVERLPLGPDTPVAGLRLSGGELQRLGLARALCRDARILVLDDTTSSLDTVTEREVSLAMDRAARHRTRLVVTHRAATVRRADLVVWVEANGVRAVGSHESLAADPGYRALFQQPHGDAPEDIPPVAEPRTMEQA</sequence>
<evidence type="ECO:0000256" key="4">
    <source>
        <dbReference type="ARBA" id="ARBA00022840"/>
    </source>
</evidence>
<dbReference type="SMART" id="SM00382">
    <property type="entry name" value="AAA"/>
    <property type="match status" value="1"/>
</dbReference>
<keyword evidence="5 8" id="KW-1133">Transmembrane helix</keyword>
<proteinExistence type="predicted"/>
<evidence type="ECO:0000256" key="7">
    <source>
        <dbReference type="SAM" id="MobiDB-lite"/>
    </source>
</evidence>